<organism evidence="4 5">
    <name type="scientific">Buddleja alternifolia</name>
    <dbReference type="NCBI Taxonomy" id="168488"/>
    <lineage>
        <taxon>Eukaryota</taxon>
        <taxon>Viridiplantae</taxon>
        <taxon>Streptophyta</taxon>
        <taxon>Embryophyta</taxon>
        <taxon>Tracheophyta</taxon>
        <taxon>Spermatophyta</taxon>
        <taxon>Magnoliopsida</taxon>
        <taxon>eudicotyledons</taxon>
        <taxon>Gunneridae</taxon>
        <taxon>Pentapetalae</taxon>
        <taxon>asterids</taxon>
        <taxon>lamiids</taxon>
        <taxon>Lamiales</taxon>
        <taxon>Scrophulariaceae</taxon>
        <taxon>Buddlejeae</taxon>
        <taxon>Buddleja</taxon>
    </lineage>
</organism>
<evidence type="ECO:0000256" key="1">
    <source>
        <dbReference type="ARBA" id="ARBA00007447"/>
    </source>
</evidence>
<dbReference type="PANTHER" id="PTHR47965">
    <property type="entry name" value="ASPARTYL PROTEASE-RELATED"/>
    <property type="match status" value="1"/>
</dbReference>
<dbReference type="Gene3D" id="2.40.70.10">
    <property type="entry name" value="Acid Proteases"/>
    <property type="match status" value="2"/>
</dbReference>
<evidence type="ECO:0000256" key="2">
    <source>
        <dbReference type="ARBA" id="ARBA00023157"/>
    </source>
</evidence>
<keyword evidence="2" id="KW-1015">Disulfide bond</keyword>
<evidence type="ECO:0000313" key="5">
    <source>
        <dbReference type="Proteomes" id="UP000826271"/>
    </source>
</evidence>
<dbReference type="InterPro" id="IPR032861">
    <property type="entry name" value="TAXi_N"/>
</dbReference>
<dbReference type="GO" id="GO:0006508">
    <property type="term" value="P:proteolysis"/>
    <property type="evidence" value="ECO:0007669"/>
    <property type="project" value="InterPro"/>
</dbReference>
<name>A0AAV6Y747_9LAMI</name>
<keyword evidence="5" id="KW-1185">Reference proteome</keyword>
<gene>
    <name evidence="4" type="ORF">BUALT_Bualt01G0145200</name>
</gene>
<evidence type="ECO:0000313" key="4">
    <source>
        <dbReference type="EMBL" id="KAG8391026.1"/>
    </source>
</evidence>
<dbReference type="PANTHER" id="PTHR47965:SF28">
    <property type="entry name" value="BASIC 7S GLOBULIN"/>
    <property type="match status" value="1"/>
</dbReference>
<evidence type="ECO:0000259" key="3">
    <source>
        <dbReference type="PROSITE" id="PS51767"/>
    </source>
</evidence>
<dbReference type="Pfam" id="PF14543">
    <property type="entry name" value="TAXi_N"/>
    <property type="match status" value="1"/>
</dbReference>
<dbReference type="Proteomes" id="UP000826271">
    <property type="component" value="Unassembled WGS sequence"/>
</dbReference>
<dbReference type="InterPro" id="IPR001461">
    <property type="entry name" value="Aspartic_peptidase_A1"/>
</dbReference>
<dbReference type="EMBL" id="WHWC01000001">
    <property type="protein sequence ID" value="KAG8391026.1"/>
    <property type="molecule type" value="Genomic_DNA"/>
</dbReference>
<dbReference type="SUPFAM" id="SSF50630">
    <property type="entry name" value="Acid proteases"/>
    <property type="match status" value="1"/>
</dbReference>
<dbReference type="GO" id="GO:0004190">
    <property type="term" value="F:aspartic-type endopeptidase activity"/>
    <property type="evidence" value="ECO:0007669"/>
    <property type="project" value="InterPro"/>
</dbReference>
<comment type="caution">
    <text evidence="4">The sequence shown here is derived from an EMBL/GenBank/DDBJ whole genome shotgun (WGS) entry which is preliminary data.</text>
</comment>
<comment type="similarity">
    <text evidence="1">Belongs to the peptidase A1 family.</text>
</comment>
<feature type="domain" description="Peptidase A1" evidence="3">
    <location>
        <begin position="1"/>
        <end position="335"/>
    </location>
</feature>
<dbReference type="Pfam" id="PF14541">
    <property type="entry name" value="TAXi_C"/>
    <property type="match status" value="1"/>
</dbReference>
<dbReference type="InterPro" id="IPR021109">
    <property type="entry name" value="Peptidase_aspartic_dom_sf"/>
</dbReference>
<sequence>MAYGSVGVDDWAYGSSEGFGFGDGVDGWAYSGVDGVRIRWRMRSTETEMRSGMGSYGLLVTKTTHLQPITLPSATLLRALPQASTTAINAPPPLLPALVAMTIHALLLLIFACAPSSLQGGVEGIAGFGHTSVALPLQIASHLGFRPQFSMCLGSPRNNNPNGGIFFGNVPRPTSLTHTPLTIGAQGEYFILVREIKINNKTVPFNTSLLSTTRGFGGTMMTTTTPYTTLQRSVFKTFTEFFANELVGVPQVEYNMLPLPPTRVGTPNIDFVLQNRNVSWRVFGVDALVRVRPNVSCLAFVDGGSNTRAPITIGAYQLENNFLHFDLLRSTLGFIPSRLQQPIDCSNFNFTTDHTLQIMDAIGD</sequence>
<dbReference type="PROSITE" id="PS51767">
    <property type="entry name" value="PEPTIDASE_A1"/>
    <property type="match status" value="1"/>
</dbReference>
<accession>A0AAV6Y747</accession>
<proteinExistence type="inferred from homology"/>
<dbReference type="InterPro" id="IPR032799">
    <property type="entry name" value="TAXi_C"/>
</dbReference>
<dbReference type="InterPro" id="IPR033121">
    <property type="entry name" value="PEPTIDASE_A1"/>
</dbReference>
<protein>
    <recommendedName>
        <fullName evidence="3">Peptidase A1 domain-containing protein</fullName>
    </recommendedName>
</protein>
<dbReference type="AlphaFoldDB" id="A0AAV6Y747"/>
<reference evidence="4" key="1">
    <citation type="submission" date="2019-10" db="EMBL/GenBank/DDBJ databases">
        <authorList>
            <person name="Zhang R."/>
            <person name="Pan Y."/>
            <person name="Wang J."/>
            <person name="Ma R."/>
            <person name="Yu S."/>
        </authorList>
    </citation>
    <scope>NUCLEOTIDE SEQUENCE</scope>
    <source>
        <strain evidence="4">LA-IB0</strain>
        <tissue evidence="4">Leaf</tissue>
    </source>
</reference>